<dbReference type="InterPro" id="IPR004291">
    <property type="entry name" value="Transposase_IS66_central"/>
</dbReference>
<evidence type="ECO:0000313" key="3">
    <source>
        <dbReference type="Proteomes" id="UP001321861"/>
    </source>
</evidence>
<proteinExistence type="predicted"/>
<gene>
    <name evidence="2" type="ORF">XA3_06220</name>
</gene>
<dbReference type="KEGG" id="xap:XA3_06220"/>
<accession>A0AAU9D728</accession>
<reference evidence="2 3" key="1">
    <citation type="journal article" date="2023" name="Microbiol. Spectr.">
        <title>Symbiosis of Carpenter Bees with Uncharacterized Lactic Acid Bacteria Showing NAD Auxotrophy.</title>
        <authorList>
            <person name="Kawasaki S."/>
            <person name="Ozawa K."/>
            <person name="Mori T."/>
            <person name="Yamamoto A."/>
            <person name="Ito M."/>
            <person name="Ohkuma M."/>
            <person name="Sakamoto M."/>
            <person name="Matsutani M."/>
        </authorList>
    </citation>
    <scope>NUCLEOTIDE SEQUENCE [LARGE SCALE GENOMIC DNA]</scope>
    <source>
        <strain evidence="2 3">XA3</strain>
    </source>
</reference>
<protein>
    <recommendedName>
        <fullName evidence="1">Transposase IS66 central domain-containing protein</fullName>
    </recommendedName>
</protein>
<dbReference type="Pfam" id="PF03050">
    <property type="entry name" value="DDE_Tnp_IS66"/>
    <property type="match status" value="1"/>
</dbReference>
<dbReference type="PANTHER" id="PTHR33678">
    <property type="entry name" value="BLL1576 PROTEIN"/>
    <property type="match status" value="1"/>
</dbReference>
<evidence type="ECO:0000259" key="1">
    <source>
        <dbReference type="Pfam" id="PF03050"/>
    </source>
</evidence>
<organism evidence="2 3">
    <name type="scientific">Xylocopilactobacillus apicola</name>
    <dbReference type="NCBI Taxonomy" id="2932184"/>
    <lineage>
        <taxon>Bacteria</taxon>
        <taxon>Bacillati</taxon>
        <taxon>Bacillota</taxon>
        <taxon>Bacilli</taxon>
        <taxon>Lactobacillales</taxon>
        <taxon>Lactobacillaceae</taxon>
        <taxon>Xylocopilactobacillus</taxon>
    </lineage>
</organism>
<dbReference type="EMBL" id="AP026802">
    <property type="protein sequence ID" value="BDR58181.1"/>
    <property type="molecule type" value="Genomic_DNA"/>
</dbReference>
<evidence type="ECO:0000313" key="2">
    <source>
        <dbReference type="EMBL" id="BDR58181.1"/>
    </source>
</evidence>
<sequence length="221" mass="25636">MLQKLLQGWQGFLTTDGYNGYNNLGSKIKRTGCWAHVHRKFVVAAQEFKHLGLAAKFDQLIDQLYQIEDRIADLPRDKRLQVRKTQSRKIVEQFWELTGKYPIINKSKLKNAVEYALKNREALEAFLNDPMIPLDNNLVERSIKKSVICRKNSLFSTSVAGVTANAIFLSLAGTANLNHLNFQKYLEYLFFELPKFCGNPREEQLEDYLPWSKEVQAKCRY</sequence>
<keyword evidence="3" id="KW-1185">Reference proteome</keyword>
<feature type="domain" description="Transposase IS66 central" evidence="1">
    <location>
        <begin position="3"/>
        <end position="162"/>
    </location>
</feature>
<dbReference type="Proteomes" id="UP001321861">
    <property type="component" value="Chromosome"/>
</dbReference>
<name>A0AAU9D728_9LACO</name>
<dbReference type="AlphaFoldDB" id="A0AAU9D728"/>
<dbReference type="InterPro" id="IPR052344">
    <property type="entry name" value="Transposase-related"/>
</dbReference>